<protein>
    <submittedName>
        <fullName evidence="1">Uncharacterized protein</fullName>
    </submittedName>
</protein>
<proteinExistence type="predicted"/>
<comment type="caution">
    <text evidence="1">The sequence shown here is derived from an EMBL/GenBank/DDBJ whole genome shotgun (WGS) entry which is preliminary data.</text>
</comment>
<gene>
    <name evidence="1" type="ORF">EVAR_65400_1</name>
</gene>
<evidence type="ECO:0000313" key="2">
    <source>
        <dbReference type="Proteomes" id="UP000299102"/>
    </source>
</evidence>
<name>A0A4C1ZSY6_EUMVA</name>
<dbReference type="Proteomes" id="UP000299102">
    <property type="component" value="Unassembled WGS sequence"/>
</dbReference>
<dbReference type="AlphaFoldDB" id="A0A4C1ZSY6"/>
<organism evidence="1 2">
    <name type="scientific">Eumeta variegata</name>
    <name type="common">Bagworm moth</name>
    <name type="synonym">Eumeta japonica</name>
    <dbReference type="NCBI Taxonomy" id="151549"/>
    <lineage>
        <taxon>Eukaryota</taxon>
        <taxon>Metazoa</taxon>
        <taxon>Ecdysozoa</taxon>
        <taxon>Arthropoda</taxon>
        <taxon>Hexapoda</taxon>
        <taxon>Insecta</taxon>
        <taxon>Pterygota</taxon>
        <taxon>Neoptera</taxon>
        <taxon>Endopterygota</taxon>
        <taxon>Lepidoptera</taxon>
        <taxon>Glossata</taxon>
        <taxon>Ditrysia</taxon>
        <taxon>Tineoidea</taxon>
        <taxon>Psychidae</taxon>
        <taxon>Oiketicinae</taxon>
        <taxon>Eumeta</taxon>
    </lineage>
</organism>
<dbReference type="EMBL" id="BGZK01002062">
    <property type="protein sequence ID" value="GBP90149.1"/>
    <property type="molecule type" value="Genomic_DNA"/>
</dbReference>
<reference evidence="1 2" key="1">
    <citation type="journal article" date="2019" name="Commun. Biol.">
        <title>The bagworm genome reveals a unique fibroin gene that provides high tensile strength.</title>
        <authorList>
            <person name="Kono N."/>
            <person name="Nakamura H."/>
            <person name="Ohtoshi R."/>
            <person name="Tomita M."/>
            <person name="Numata K."/>
            <person name="Arakawa K."/>
        </authorList>
    </citation>
    <scope>NUCLEOTIDE SEQUENCE [LARGE SCALE GENOMIC DNA]</scope>
</reference>
<keyword evidence="2" id="KW-1185">Reference proteome</keyword>
<sequence>MMISIQLYVHLEWSGPPRAPNVRPVSCQDVHRRALSRLRPTSLARAPAAGHRRPCLLLLAVSAERRAAAERGQLGPTPARPAEVRGEVYFRINIKIFVSQQPLLEEGALACDSILLLTIRDRFACWAFNDALKEI</sequence>
<accession>A0A4C1ZSY6</accession>
<evidence type="ECO:0000313" key="1">
    <source>
        <dbReference type="EMBL" id="GBP90149.1"/>
    </source>
</evidence>